<sequence length="94" mass="10319">MTIPSTSSPRLRLSFVPVKPHPLVPLEDGSDESEPPPPSVVLSSICFLKSLFSFCVLLLKVTVPLRHSVDPSPTPYSPLLCTPIIPWSYPVYFG</sequence>
<keyword evidence="2" id="KW-1185">Reference proteome</keyword>
<name>A0A8J6BJA8_ELECQ</name>
<evidence type="ECO:0000313" key="2">
    <source>
        <dbReference type="Proteomes" id="UP000770717"/>
    </source>
</evidence>
<protein>
    <submittedName>
        <fullName evidence="1">Uncharacterized protein</fullName>
    </submittedName>
</protein>
<dbReference type="EMBL" id="WNTK01005794">
    <property type="protein sequence ID" value="KAG9463833.1"/>
    <property type="molecule type" value="Genomic_DNA"/>
</dbReference>
<reference evidence="1" key="1">
    <citation type="thesis" date="2020" institute="ProQuest LLC" country="789 East Eisenhower Parkway, Ann Arbor, MI, USA">
        <title>Comparative Genomics and Chromosome Evolution.</title>
        <authorList>
            <person name="Mudd A.B."/>
        </authorList>
    </citation>
    <scope>NUCLEOTIDE SEQUENCE</scope>
    <source>
        <strain evidence="1">HN-11 Male</strain>
        <tissue evidence="1">Kidney and liver</tissue>
    </source>
</reference>
<organism evidence="1 2">
    <name type="scientific">Eleutherodactylus coqui</name>
    <name type="common">Puerto Rican coqui</name>
    <dbReference type="NCBI Taxonomy" id="57060"/>
    <lineage>
        <taxon>Eukaryota</taxon>
        <taxon>Metazoa</taxon>
        <taxon>Chordata</taxon>
        <taxon>Craniata</taxon>
        <taxon>Vertebrata</taxon>
        <taxon>Euteleostomi</taxon>
        <taxon>Amphibia</taxon>
        <taxon>Batrachia</taxon>
        <taxon>Anura</taxon>
        <taxon>Neobatrachia</taxon>
        <taxon>Hyloidea</taxon>
        <taxon>Eleutherodactylidae</taxon>
        <taxon>Eleutherodactylinae</taxon>
        <taxon>Eleutherodactylus</taxon>
        <taxon>Eleutherodactylus</taxon>
    </lineage>
</organism>
<dbReference type="AlphaFoldDB" id="A0A8J6BJA8"/>
<dbReference type="Proteomes" id="UP000770717">
    <property type="component" value="Unassembled WGS sequence"/>
</dbReference>
<comment type="caution">
    <text evidence="1">The sequence shown here is derived from an EMBL/GenBank/DDBJ whole genome shotgun (WGS) entry which is preliminary data.</text>
</comment>
<evidence type="ECO:0000313" key="1">
    <source>
        <dbReference type="EMBL" id="KAG9463833.1"/>
    </source>
</evidence>
<accession>A0A8J6BJA8</accession>
<proteinExistence type="predicted"/>
<gene>
    <name evidence="1" type="ORF">GDO78_020983</name>
</gene>